<feature type="compositionally biased region" description="Low complexity" evidence="1">
    <location>
        <begin position="419"/>
        <end position="431"/>
    </location>
</feature>
<feature type="compositionally biased region" description="Basic and acidic residues" evidence="1">
    <location>
        <begin position="376"/>
        <end position="390"/>
    </location>
</feature>
<feature type="compositionally biased region" description="Low complexity" evidence="1">
    <location>
        <begin position="334"/>
        <end position="350"/>
    </location>
</feature>
<proteinExistence type="predicted"/>
<feature type="compositionally biased region" description="Acidic residues" evidence="1">
    <location>
        <begin position="545"/>
        <end position="561"/>
    </location>
</feature>
<feature type="region of interest" description="Disordered" evidence="1">
    <location>
        <begin position="1"/>
        <end position="442"/>
    </location>
</feature>
<dbReference type="EMBL" id="MU854573">
    <property type="protein sequence ID" value="KAK4032822.1"/>
    <property type="molecule type" value="Genomic_DNA"/>
</dbReference>
<comment type="caution">
    <text evidence="2">The sequence shown here is derived from an EMBL/GenBank/DDBJ whole genome shotgun (WGS) entry which is preliminary data.</text>
</comment>
<dbReference type="AlphaFoldDB" id="A0AAN6PBA1"/>
<organism evidence="2 3">
    <name type="scientific">Parachaetomium inaequale</name>
    <dbReference type="NCBI Taxonomy" id="2588326"/>
    <lineage>
        <taxon>Eukaryota</taxon>
        <taxon>Fungi</taxon>
        <taxon>Dikarya</taxon>
        <taxon>Ascomycota</taxon>
        <taxon>Pezizomycotina</taxon>
        <taxon>Sordariomycetes</taxon>
        <taxon>Sordariomycetidae</taxon>
        <taxon>Sordariales</taxon>
        <taxon>Chaetomiaceae</taxon>
        <taxon>Parachaetomium</taxon>
    </lineage>
</organism>
<feature type="compositionally biased region" description="Polar residues" evidence="1">
    <location>
        <begin position="403"/>
        <end position="412"/>
    </location>
</feature>
<evidence type="ECO:0000313" key="2">
    <source>
        <dbReference type="EMBL" id="KAK4032822.1"/>
    </source>
</evidence>
<sequence>MSAVKNLRAMFEQKGETSPPDRGRSPGIPHGAGSDSPRPLSKIRTSFVAIEKDGRMGIQREGSQDSISALRKHSGDSNVSTPTTGTERSNPFDASTKSPAKMVLQTQPIPDSPRSNPSGKDVLLPALAVQAAKPASPPVAATETVPKKIEANGSEEEASSASAAVPQVGTPNGAGSVKEPQKPAAKETSKPATRTPKPTPKPLAVAPASKSTTKPEKSPRGPRTPAATSTHHAVAKKTPERKAHPPEKPSTPRATPASKSAGPSSIKKPPPLQSSPASTGFVKPKVKSPTRPVKLPPGLTTHTASSGSKVNAPRQSLSRASGSTLPADALGRPASRASGSTAGSASNKAAPVRGLRRQSSTINRPRPSLGPPPKQPAKDHPPTKREKEVDQGFLARMMRPTAASASKTTGRVHTSPPRKLAAAPKKVATAKPVKKAVSKPTATASDLALHKLIFPTEAGERSPPQPVAHASEEAYAAAMARDEAALPPPSPVSDDHQPAENPGPLPWVAVAGPAVTDAERAEAVAAEDKEAASPQEATSPREAASAEEDAETAAAEAEGDAPETAAA</sequence>
<feature type="compositionally biased region" description="Polar residues" evidence="1">
    <location>
        <begin position="300"/>
        <end position="324"/>
    </location>
</feature>
<accession>A0AAN6PBA1</accession>
<evidence type="ECO:0000256" key="1">
    <source>
        <dbReference type="SAM" id="MobiDB-lite"/>
    </source>
</evidence>
<name>A0AAN6PBA1_9PEZI</name>
<reference evidence="3" key="1">
    <citation type="journal article" date="2023" name="Mol. Phylogenet. Evol.">
        <title>Genome-scale phylogeny and comparative genomics of the fungal order Sordariales.</title>
        <authorList>
            <person name="Hensen N."/>
            <person name="Bonometti L."/>
            <person name="Westerberg I."/>
            <person name="Brannstrom I.O."/>
            <person name="Guillou S."/>
            <person name="Cros-Aarteil S."/>
            <person name="Calhoun S."/>
            <person name="Haridas S."/>
            <person name="Kuo A."/>
            <person name="Mondo S."/>
            <person name="Pangilinan J."/>
            <person name="Riley R."/>
            <person name="LaButti K."/>
            <person name="Andreopoulos B."/>
            <person name="Lipzen A."/>
            <person name="Chen C."/>
            <person name="Yan M."/>
            <person name="Daum C."/>
            <person name="Ng V."/>
            <person name="Clum A."/>
            <person name="Steindorff A."/>
            <person name="Ohm R.A."/>
            <person name="Martin F."/>
            <person name="Silar P."/>
            <person name="Natvig D.O."/>
            <person name="Lalanne C."/>
            <person name="Gautier V."/>
            <person name="Ament-Velasquez S.L."/>
            <person name="Kruys A."/>
            <person name="Hutchinson M.I."/>
            <person name="Powell A.J."/>
            <person name="Barry K."/>
            <person name="Miller A.N."/>
            <person name="Grigoriev I.V."/>
            <person name="Debuchy R."/>
            <person name="Gladieux P."/>
            <person name="Hiltunen Thoren M."/>
            <person name="Johannesson H."/>
        </authorList>
    </citation>
    <scope>NUCLEOTIDE SEQUENCE [LARGE SCALE GENOMIC DNA]</scope>
    <source>
        <strain evidence="3">CBS 284.82</strain>
    </source>
</reference>
<protein>
    <submittedName>
        <fullName evidence="2">Uncharacterized protein</fullName>
    </submittedName>
</protein>
<keyword evidence="3" id="KW-1185">Reference proteome</keyword>
<feature type="compositionally biased region" description="Polar residues" evidence="1">
    <location>
        <begin position="76"/>
        <end position="118"/>
    </location>
</feature>
<feature type="compositionally biased region" description="Basic and acidic residues" evidence="1">
    <location>
        <begin position="11"/>
        <end position="24"/>
    </location>
</feature>
<feature type="compositionally biased region" description="Basic and acidic residues" evidence="1">
    <location>
        <begin position="517"/>
        <end position="531"/>
    </location>
</feature>
<feature type="compositionally biased region" description="Basic and acidic residues" evidence="1">
    <location>
        <begin position="237"/>
        <end position="247"/>
    </location>
</feature>
<dbReference type="Proteomes" id="UP001303115">
    <property type="component" value="Unassembled WGS sequence"/>
</dbReference>
<feature type="compositionally biased region" description="Basic and acidic residues" evidence="1">
    <location>
        <begin position="179"/>
        <end position="189"/>
    </location>
</feature>
<gene>
    <name evidence="2" type="ORF">C8A01DRAFT_40734</name>
</gene>
<evidence type="ECO:0000313" key="3">
    <source>
        <dbReference type="Proteomes" id="UP001303115"/>
    </source>
</evidence>
<feature type="region of interest" description="Disordered" evidence="1">
    <location>
        <begin position="455"/>
        <end position="567"/>
    </location>
</feature>